<dbReference type="EMBL" id="JAUCMV010000005">
    <property type="protein sequence ID" value="KAK0395983.1"/>
    <property type="molecule type" value="Genomic_DNA"/>
</dbReference>
<dbReference type="InterPro" id="IPR051924">
    <property type="entry name" value="GST_Kappa/NadH"/>
</dbReference>
<dbReference type="Proteomes" id="UP001175271">
    <property type="component" value="Unassembled WGS sequence"/>
</dbReference>
<accession>A0AA39H091</accession>
<dbReference type="GO" id="GO:0005739">
    <property type="term" value="C:mitochondrion"/>
    <property type="evidence" value="ECO:0007669"/>
    <property type="project" value="TreeGrafter"/>
</dbReference>
<evidence type="ECO:0000313" key="2">
    <source>
        <dbReference type="EMBL" id="KAK0395983.1"/>
    </source>
</evidence>
<keyword evidence="3" id="KW-1185">Reference proteome</keyword>
<dbReference type="GO" id="GO:0004364">
    <property type="term" value="F:glutathione transferase activity"/>
    <property type="evidence" value="ECO:0007669"/>
    <property type="project" value="TreeGrafter"/>
</dbReference>
<dbReference type="InterPro" id="IPR001853">
    <property type="entry name" value="DSBA-like_thioredoxin_dom"/>
</dbReference>
<dbReference type="GO" id="GO:0005777">
    <property type="term" value="C:peroxisome"/>
    <property type="evidence" value="ECO:0007669"/>
    <property type="project" value="TreeGrafter"/>
</dbReference>
<organism evidence="2 3">
    <name type="scientific">Steinernema hermaphroditum</name>
    <dbReference type="NCBI Taxonomy" id="289476"/>
    <lineage>
        <taxon>Eukaryota</taxon>
        <taxon>Metazoa</taxon>
        <taxon>Ecdysozoa</taxon>
        <taxon>Nematoda</taxon>
        <taxon>Chromadorea</taxon>
        <taxon>Rhabditida</taxon>
        <taxon>Tylenchina</taxon>
        <taxon>Panagrolaimomorpha</taxon>
        <taxon>Strongyloidoidea</taxon>
        <taxon>Steinernematidae</taxon>
        <taxon>Steinernema</taxon>
    </lineage>
</organism>
<gene>
    <name evidence="2" type="ORF">QR680_001517</name>
</gene>
<dbReference type="SUPFAM" id="SSF52833">
    <property type="entry name" value="Thioredoxin-like"/>
    <property type="match status" value="1"/>
</dbReference>
<feature type="domain" description="DSBA-like thioredoxin" evidence="1">
    <location>
        <begin position="9"/>
        <end position="151"/>
    </location>
</feature>
<evidence type="ECO:0000313" key="3">
    <source>
        <dbReference type="Proteomes" id="UP001175271"/>
    </source>
</evidence>
<dbReference type="InterPro" id="IPR036249">
    <property type="entry name" value="Thioredoxin-like_sf"/>
</dbReference>
<dbReference type="GO" id="GO:0006749">
    <property type="term" value="P:glutathione metabolic process"/>
    <property type="evidence" value="ECO:0007669"/>
    <property type="project" value="TreeGrafter"/>
</dbReference>
<dbReference type="PANTHER" id="PTHR42943:SF1">
    <property type="entry name" value="DSBA DOMAIN-CONTAINING PROTEIN"/>
    <property type="match status" value="1"/>
</dbReference>
<comment type="caution">
    <text evidence="2">The sequence shown here is derived from an EMBL/GenBank/DDBJ whole genome shotgun (WGS) entry which is preliminary data.</text>
</comment>
<dbReference type="PANTHER" id="PTHR42943">
    <property type="entry name" value="GLUTATHIONE S-TRANSFERASE KAPPA"/>
    <property type="match status" value="1"/>
</dbReference>
<dbReference type="AlphaFoldDB" id="A0AA39H091"/>
<evidence type="ECO:0000259" key="1">
    <source>
        <dbReference type="Pfam" id="PF01323"/>
    </source>
</evidence>
<proteinExistence type="predicted"/>
<reference evidence="2" key="1">
    <citation type="submission" date="2023-06" db="EMBL/GenBank/DDBJ databases">
        <title>Genomic analysis of the entomopathogenic nematode Steinernema hermaphroditum.</title>
        <authorList>
            <person name="Schwarz E.M."/>
            <person name="Heppert J.K."/>
            <person name="Baniya A."/>
            <person name="Schwartz H.T."/>
            <person name="Tan C.-H."/>
            <person name="Antoshechkin I."/>
            <person name="Sternberg P.W."/>
            <person name="Goodrich-Blair H."/>
            <person name="Dillman A.R."/>
        </authorList>
    </citation>
    <scope>NUCLEOTIDE SEQUENCE</scope>
    <source>
        <strain evidence="2">PS9179</strain>
        <tissue evidence="2">Whole animal</tissue>
    </source>
</reference>
<sequence>MSIRLSSGIKFYFDAMCPNSFTGFQLLQKSNLEYIEFKPIIRRKLFSKTGRMESLLIPSSYYRNLEDFRRDHGLLPTSLQCVDHRSYGVGKATLFLTSINRHHPHLAHNAVQEVFARFWIDGANIDRAPSFMTVCRKIGLTFAESDELVSKLEERLNVDAMNAYLHDALEAQHLDTPCTELYNDVNEKVQTITELKILADELRSI</sequence>
<protein>
    <recommendedName>
        <fullName evidence="1">DSBA-like thioredoxin domain-containing protein</fullName>
    </recommendedName>
</protein>
<dbReference type="Gene3D" id="3.40.30.10">
    <property type="entry name" value="Glutaredoxin"/>
    <property type="match status" value="1"/>
</dbReference>
<name>A0AA39H091_9BILA</name>
<dbReference type="GO" id="GO:0004602">
    <property type="term" value="F:glutathione peroxidase activity"/>
    <property type="evidence" value="ECO:0007669"/>
    <property type="project" value="TreeGrafter"/>
</dbReference>
<dbReference type="Pfam" id="PF01323">
    <property type="entry name" value="DSBA"/>
    <property type="match status" value="1"/>
</dbReference>